<dbReference type="InterPro" id="IPR001117">
    <property type="entry name" value="Cu-oxidase_2nd"/>
</dbReference>
<keyword evidence="10" id="KW-1185">Reference proteome</keyword>
<dbReference type="Pfam" id="PF00394">
    <property type="entry name" value="Cu-oxidase"/>
    <property type="match status" value="1"/>
</dbReference>
<dbReference type="InterPro" id="IPR045087">
    <property type="entry name" value="Cu-oxidase_fam"/>
</dbReference>
<dbReference type="PANTHER" id="PTHR11709">
    <property type="entry name" value="MULTI-COPPER OXIDASE"/>
    <property type="match status" value="1"/>
</dbReference>
<dbReference type="InterPro" id="IPR002355">
    <property type="entry name" value="Cu_oxidase_Cu_BS"/>
</dbReference>
<dbReference type="Pfam" id="PF07732">
    <property type="entry name" value="Cu-oxidase_3"/>
    <property type="match status" value="1"/>
</dbReference>
<dbReference type="Pfam" id="PF07731">
    <property type="entry name" value="Cu-oxidase_2"/>
    <property type="match status" value="1"/>
</dbReference>
<evidence type="ECO:0000259" key="8">
    <source>
        <dbReference type="Pfam" id="PF07732"/>
    </source>
</evidence>
<gene>
    <name evidence="9" type="ORF">GCM10009740_16010</name>
</gene>
<evidence type="ECO:0000256" key="3">
    <source>
        <dbReference type="ARBA" id="ARBA00023008"/>
    </source>
</evidence>
<evidence type="ECO:0000259" key="6">
    <source>
        <dbReference type="Pfam" id="PF00394"/>
    </source>
</evidence>
<keyword evidence="1" id="KW-0479">Metal-binding</keyword>
<evidence type="ECO:0000256" key="1">
    <source>
        <dbReference type="ARBA" id="ARBA00022723"/>
    </source>
</evidence>
<organism evidence="9 10">
    <name type="scientific">Terrabacter terrae</name>
    <dbReference type="NCBI Taxonomy" id="318434"/>
    <lineage>
        <taxon>Bacteria</taxon>
        <taxon>Bacillati</taxon>
        <taxon>Actinomycetota</taxon>
        <taxon>Actinomycetes</taxon>
        <taxon>Micrococcales</taxon>
        <taxon>Intrasporangiaceae</taxon>
        <taxon>Terrabacter</taxon>
    </lineage>
</organism>
<dbReference type="PANTHER" id="PTHR11709:SF394">
    <property type="entry name" value="FI03373P-RELATED"/>
    <property type="match status" value="1"/>
</dbReference>
<dbReference type="InterPro" id="IPR011707">
    <property type="entry name" value="Cu-oxidase-like_N"/>
</dbReference>
<dbReference type="CDD" id="cd13861">
    <property type="entry name" value="CuRO_1_CumA_like"/>
    <property type="match status" value="1"/>
</dbReference>
<comment type="caution">
    <text evidence="9">The sequence shown here is derived from an EMBL/GenBank/DDBJ whole genome shotgun (WGS) entry which is preliminary data.</text>
</comment>
<keyword evidence="3" id="KW-0186">Copper</keyword>
<evidence type="ECO:0000256" key="4">
    <source>
        <dbReference type="SAM" id="MobiDB-lite"/>
    </source>
</evidence>
<dbReference type="PROSITE" id="PS00080">
    <property type="entry name" value="MULTICOPPER_OXIDASE2"/>
    <property type="match status" value="1"/>
</dbReference>
<evidence type="ECO:0000256" key="5">
    <source>
        <dbReference type="SAM" id="SignalP"/>
    </source>
</evidence>
<feature type="signal peptide" evidence="5">
    <location>
        <begin position="1"/>
        <end position="23"/>
    </location>
</feature>
<feature type="domain" description="Plastocyanin-like" evidence="8">
    <location>
        <begin position="77"/>
        <end position="180"/>
    </location>
</feature>
<reference evidence="9 10" key="1">
    <citation type="journal article" date="2019" name="Int. J. Syst. Evol. Microbiol.">
        <title>The Global Catalogue of Microorganisms (GCM) 10K type strain sequencing project: providing services to taxonomists for standard genome sequencing and annotation.</title>
        <authorList>
            <consortium name="The Broad Institute Genomics Platform"/>
            <consortium name="The Broad Institute Genome Sequencing Center for Infectious Disease"/>
            <person name="Wu L."/>
            <person name="Ma J."/>
        </authorList>
    </citation>
    <scope>NUCLEOTIDE SEQUENCE [LARGE SCALE GENOMIC DNA]</scope>
    <source>
        <strain evidence="9 10">JCM 14283</strain>
    </source>
</reference>
<sequence length="529" mass="55670">MSNVSRRTLLLGLGGMGSATALAACSSGIPAPAAGTATGASTTAATFGTGPAVTPTRGQRIVEKVLTPRPATVDLGGPVVSTWTYNDSIPGPLIRASAGDLIRVRLNNQLPAETTVHWHGIRLANAADGVPGLTQDPITQGGSYTYTFTAPDPGTHFYHPHVGVQLDRGLYAPLIIDDPAEPGAYDTEWIIVLDDWIDGTGRTPEQVLTDLKSGKSMSGMSGMEGMPGTSVPGMSGMDHGSMGSMPDATTGTSSGSTSEMQMGPEPFGDAGDVSYPYYLVNGRVATAPTVMRARPGQRVRMRIINAAADTIFTVALGGHDMTITHSDGFAVKPTRTRALHLGMGERYDALVTVKDGVFPFVAVPFGKTGQAMAVLRTSPAGAAPPTTARPEELTGTALIGAQLQPAESARLTPRAADVTAPVALTGQMSPYAWGINGAPHGRNEPVLVREGQRVRLNLVNQTMMAHPYHVHGHTFALAGSGLRKDTVLLRPMQALPIELDADNVGSWMTHCHNIYHAEAGMMLELRYQR</sequence>
<dbReference type="CDD" id="cd13896">
    <property type="entry name" value="CuRO_3_CopA"/>
    <property type="match status" value="1"/>
</dbReference>
<dbReference type="InterPro" id="IPR008972">
    <property type="entry name" value="Cupredoxin"/>
</dbReference>
<feature type="compositionally biased region" description="Low complexity" evidence="4">
    <location>
        <begin position="233"/>
        <end position="258"/>
    </location>
</feature>
<feature type="region of interest" description="Disordered" evidence="4">
    <location>
        <begin position="233"/>
        <end position="262"/>
    </location>
</feature>
<dbReference type="InterPro" id="IPR006311">
    <property type="entry name" value="TAT_signal"/>
</dbReference>
<dbReference type="Gene3D" id="2.60.40.420">
    <property type="entry name" value="Cupredoxins - blue copper proteins"/>
    <property type="match status" value="3"/>
</dbReference>
<keyword evidence="5" id="KW-0732">Signal</keyword>
<dbReference type="PROSITE" id="PS51318">
    <property type="entry name" value="TAT"/>
    <property type="match status" value="1"/>
</dbReference>
<evidence type="ECO:0000256" key="2">
    <source>
        <dbReference type="ARBA" id="ARBA00023002"/>
    </source>
</evidence>
<dbReference type="SUPFAM" id="SSF49503">
    <property type="entry name" value="Cupredoxins"/>
    <property type="match status" value="3"/>
</dbReference>
<name>A0ABN2U3I9_9MICO</name>
<feature type="chain" id="PRO_5046734318" evidence="5">
    <location>
        <begin position="24"/>
        <end position="529"/>
    </location>
</feature>
<evidence type="ECO:0000313" key="10">
    <source>
        <dbReference type="Proteomes" id="UP001501285"/>
    </source>
</evidence>
<dbReference type="Proteomes" id="UP001501285">
    <property type="component" value="Unassembled WGS sequence"/>
</dbReference>
<evidence type="ECO:0000313" key="9">
    <source>
        <dbReference type="EMBL" id="GAA2027115.1"/>
    </source>
</evidence>
<dbReference type="RefSeq" id="WP_343989782.1">
    <property type="nucleotide sequence ID" value="NZ_BAAANB010000006.1"/>
</dbReference>
<feature type="domain" description="Plastocyanin-like" evidence="7">
    <location>
        <begin position="423"/>
        <end position="526"/>
    </location>
</feature>
<dbReference type="PROSITE" id="PS51257">
    <property type="entry name" value="PROKAR_LIPOPROTEIN"/>
    <property type="match status" value="1"/>
</dbReference>
<proteinExistence type="predicted"/>
<dbReference type="InterPro" id="IPR011706">
    <property type="entry name" value="Cu-oxidase_C"/>
</dbReference>
<feature type="domain" description="Plastocyanin-like" evidence="6">
    <location>
        <begin position="262"/>
        <end position="379"/>
    </location>
</feature>
<accession>A0ABN2U3I9</accession>
<protein>
    <submittedName>
        <fullName evidence="9">Multicopper oxidase family protein</fullName>
    </submittedName>
</protein>
<keyword evidence="2" id="KW-0560">Oxidoreductase</keyword>
<evidence type="ECO:0000259" key="7">
    <source>
        <dbReference type="Pfam" id="PF07731"/>
    </source>
</evidence>
<dbReference type="EMBL" id="BAAANB010000006">
    <property type="protein sequence ID" value="GAA2027115.1"/>
    <property type="molecule type" value="Genomic_DNA"/>
</dbReference>
<dbReference type="InterPro" id="IPR034279">
    <property type="entry name" value="CuRO_3_CopA"/>
</dbReference>